<proteinExistence type="predicted"/>
<comment type="caution">
    <text evidence="3">The sequence shown here is derived from an EMBL/GenBank/DDBJ whole genome shotgun (WGS) entry which is preliminary data.</text>
</comment>
<dbReference type="InterPro" id="IPR045851">
    <property type="entry name" value="AMP-bd_C_sf"/>
</dbReference>
<dbReference type="Gene3D" id="3.30.300.30">
    <property type="match status" value="1"/>
</dbReference>
<evidence type="ECO:0008006" key="5">
    <source>
        <dbReference type="Google" id="ProtNLM"/>
    </source>
</evidence>
<dbReference type="PROSITE" id="PS00455">
    <property type="entry name" value="AMP_BINDING"/>
    <property type="match status" value="1"/>
</dbReference>
<dbReference type="Gene3D" id="3.40.50.12780">
    <property type="entry name" value="N-terminal domain of ligase-like"/>
    <property type="match status" value="1"/>
</dbReference>
<feature type="domain" description="AMP-dependent synthetase/ligase" evidence="1">
    <location>
        <begin position="37"/>
        <end position="441"/>
    </location>
</feature>
<dbReference type="InterPro" id="IPR025110">
    <property type="entry name" value="AMP-bd_C"/>
</dbReference>
<protein>
    <recommendedName>
        <fullName evidence="5">Fatty-acyl-CoA synthase/long-chain acyl-CoA synthetase</fullName>
    </recommendedName>
</protein>
<dbReference type="AlphaFoldDB" id="A0A0D0IP45"/>
<evidence type="ECO:0000313" key="4">
    <source>
        <dbReference type="Proteomes" id="UP000032120"/>
    </source>
</evidence>
<dbReference type="InterPro" id="IPR042099">
    <property type="entry name" value="ANL_N_sf"/>
</dbReference>
<dbReference type="PANTHER" id="PTHR43767">
    <property type="entry name" value="LONG-CHAIN-FATTY-ACID--COA LIGASE"/>
    <property type="match status" value="1"/>
</dbReference>
<dbReference type="PANTHER" id="PTHR43767:SF1">
    <property type="entry name" value="NONRIBOSOMAL PEPTIDE SYNTHASE PES1 (EUROFUNG)-RELATED"/>
    <property type="match status" value="1"/>
</dbReference>
<dbReference type="Pfam" id="PF13193">
    <property type="entry name" value="AMP-binding_C"/>
    <property type="match status" value="1"/>
</dbReference>
<dbReference type="GO" id="GO:0016878">
    <property type="term" value="F:acid-thiol ligase activity"/>
    <property type="evidence" value="ECO:0007669"/>
    <property type="project" value="UniProtKB-ARBA"/>
</dbReference>
<dbReference type="InterPro" id="IPR000873">
    <property type="entry name" value="AMP-dep_synth/lig_dom"/>
</dbReference>
<keyword evidence="4" id="KW-1185">Reference proteome</keyword>
<feature type="domain" description="AMP-binding enzyme C-terminal" evidence="2">
    <location>
        <begin position="491"/>
        <end position="565"/>
    </location>
</feature>
<gene>
    <name evidence="3" type="ORF">SD72_16140</name>
</gene>
<accession>A0A0D0IP45</accession>
<dbReference type="Pfam" id="PF00501">
    <property type="entry name" value="AMP-binding"/>
    <property type="match status" value="1"/>
</dbReference>
<name>A0A0D0IP45_9MICO</name>
<dbReference type="InterPro" id="IPR020845">
    <property type="entry name" value="AMP-binding_CS"/>
</dbReference>
<evidence type="ECO:0000259" key="1">
    <source>
        <dbReference type="Pfam" id="PF00501"/>
    </source>
</evidence>
<dbReference type="InterPro" id="IPR050237">
    <property type="entry name" value="ATP-dep_AMP-bd_enzyme"/>
</dbReference>
<dbReference type="EMBL" id="JXSQ01000046">
    <property type="protein sequence ID" value="KIP51318.1"/>
    <property type="molecule type" value="Genomic_DNA"/>
</dbReference>
<organism evidence="3 4">
    <name type="scientific">Leucobacter komagatae</name>
    <dbReference type="NCBI Taxonomy" id="55969"/>
    <lineage>
        <taxon>Bacteria</taxon>
        <taxon>Bacillati</taxon>
        <taxon>Actinomycetota</taxon>
        <taxon>Actinomycetes</taxon>
        <taxon>Micrococcales</taxon>
        <taxon>Microbacteriaceae</taxon>
        <taxon>Leucobacter</taxon>
    </lineage>
</organism>
<sequence>MWNQAANALAERRTQWPADVPREFVDPEPAAGLNDYLQRWARERPHTTAIHFYGRDISYAELEASAGAFAGWLRSRGIQPGDRVGVYLGNCPQLTIAMLGILRVGAVYVPINPMFKARELAYELADAGVRLLLAHPELAEVVDAARELASPGNEEGADRTVHPDLAVAFTAPADLLTAPPVPPAPFVSAAGGTLSDWSSIMASAPVAPVRCDRSALAALNYTGGTTGMPKGCEHTEGHMIYTALSALMGQGRTPGSQLDEVGGVHVSLGYLPMFWIAGEDMSILNPLVDGATVVMMSRWDPATALALIADQRVSWVAAQADNYVELLEHPAFADTDTSSLRECVAISFVRKLDVELREAWRSATGVVLHEASYGMTETHTADTFTHGLGEDDADLLAEPTYCGYPVPGTAIVVVDDDLVPVGVGEPGQILVRSPSVLRGYYRQPEATRDAIIDGWLLTGDTGQFDEHGGLSYLARTKEMIKVKGMSVFPSEVESLMRSHRDILRVAVGPRDDATTGQRPVAFIELAPGSTATAAELRRWAERQMATYKVPDVVLVDSMPMTATGKIRKVELLQEFVTP</sequence>
<dbReference type="Proteomes" id="UP000032120">
    <property type="component" value="Unassembled WGS sequence"/>
</dbReference>
<evidence type="ECO:0000313" key="3">
    <source>
        <dbReference type="EMBL" id="KIP51318.1"/>
    </source>
</evidence>
<reference evidence="3 4" key="1">
    <citation type="submission" date="2015-01" db="EMBL/GenBank/DDBJ databases">
        <title>Draft genome sequence of Leucobacter komagatae strain VKM ST2845.</title>
        <authorList>
            <person name="Karlyshev A.V."/>
            <person name="Kudryashova E.B."/>
        </authorList>
    </citation>
    <scope>NUCLEOTIDE SEQUENCE [LARGE SCALE GENOMIC DNA]</scope>
    <source>
        <strain evidence="3 4">VKM ST2845</strain>
    </source>
</reference>
<evidence type="ECO:0000259" key="2">
    <source>
        <dbReference type="Pfam" id="PF13193"/>
    </source>
</evidence>
<dbReference type="SUPFAM" id="SSF56801">
    <property type="entry name" value="Acetyl-CoA synthetase-like"/>
    <property type="match status" value="1"/>
</dbReference>